<proteinExistence type="predicted"/>
<keyword evidence="4" id="KW-0067">ATP-binding</keyword>
<keyword evidence="1" id="KW-0547">Nucleotide-binding</keyword>
<dbReference type="Proteomes" id="UP000004756">
    <property type="component" value="Unassembled WGS sequence"/>
</dbReference>
<dbReference type="PANTHER" id="PTHR35372:SF2">
    <property type="entry name" value="SF3 HELICASE DOMAIN-CONTAINING PROTEIN"/>
    <property type="match status" value="1"/>
</dbReference>
<dbReference type="PANTHER" id="PTHR35372">
    <property type="entry name" value="ATP BINDING PROTEIN-RELATED"/>
    <property type="match status" value="1"/>
</dbReference>
<evidence type="ECO:0000313" key="7">
    <source>
        <dbReference type="Proteomes" id="UP000004756"/>
    </source>
</evidence>
<keyword evidence="2" id="KW-0378">Hydrolase</keyword>
<name>C0DAK1_9FIRM</name>
<keyword evidence="3" id="KW-0347">Helicase</keyword>
<dbReference type="InterPro" id="IPR014818">
    <property type="entry name" value="Phage/plasmid_primase_P4_C"/>
</dbReference>
<sequence length="629" mass="72150">MFFKGFVETKNKKCIEKFKGRTDFKTFEQVQSLPEYAGILAADTILVDIDDSETSEILFKVVQEYALTCRVYRTSRGKHFLFKNSGVPTNKTGCKLAIGLTADIKIGTRNSYEVLKYGGKEREILYDTTENEEAQPLPRWLHPVKSNMEFLNMDAGDGRNQSLFNYILTLQSNDFSVEEARETIRIINKFVLKVPLSDDEIETILRDDAFKKPVFFMGSTFLFDKFATFLKNNHHIIKINNQLHIYKNGIYVSGLGEIEAEMIKHIPQLNRAKRTEVLAYLDILIRENTQAEDANMIAFANGLYNIVDDSFVAFTPEHIITNKIRWDYNPEAYSELADKTLNKIACDDPAIRALLEEAIGYCFYRRNELGKAFILTGDKSNGKSTFLSMVQTLLGEENIASLDLKELGDRFKTAEMFGKLANIGDDIGDEFIANPAIFKKLVTGERVSAERKGQNPFEFNNYSKLLFSANNIPRIKDKTGAVQRRLTIIPFDARFSADDPDFNPYIKHLLKTDEVMEYLINLGIVGLKRVLTNRAFTASAKVQKAMDEYEENNNPILGFFKECEDEDFQIENEPTNKVYKRYQEYCLANSLQPMSNIEFSKQVNRILNMKVVNKTIQNKKYRIFVRADS</sequence>
<dbReference type="AlphaFoldDB" id="C0DAK1"/>
<dbReference type="InterPro" id="IPR004968">
    <property type="entry name" value="DNA_primase/NTPase_C"/>
</dbReference>
<evidence type="ECO:0000256" key="1">
    <source>
        <dbReference type="ARBA" id="ARBA00022741"/>
    </source>
</evidence>
<dbReference type="SMART" id="SM00885">
    <property type="entry name" value="D5_N"/>
    <property type="match status" value="1"/>
</dbReference>
<protein>
    <submittedName>
        <fullName evidence="6">Phage/plasmid primase, P4 family domain protein</fullName>
    </submittedName>
</protein>
<dbReference type="InterPro" id="IPR045455">
    <property type="entry name" value="NrS-1_pol-like_helicase"/>
</dbReference>
<dbReference type="GO" id="GO:0005524">
    <property type="term" value="F:ATP binding"/>
    <property type="evidence" value="ECO:0007669"/>
    <property type="project" value="UniProtKB-KW"/>
</dbReference>
<evidence type="ECO:0000313" key="6">
    <source>
        <dbReference type="EMBL" id="EEG51631.1"/>
    </source>
</evidence>
<dbReference type="EMBL" id="ACCJ01000536">
    <property type="protein sequence ID" value="EEG51631.1"/>
    <property type="molecule type" value="Genomic_DNA"/>
</dbReference>
<evidence type="ECO:0000259" key="5">
    <source>
        <dbReference type="PROSITE" id="PS51206"/>
    </source>
</evidence>
<gene>
    <name evidence="6" type="ORF">CLOSTASPAR_06304</name>
</gene>
<feature type="domain" description="SF3 helicase" evidence="5">
    <location>
        <begin position="350"/>
        <end position="504"/>
    </location>
</feature>
<evidence type="ECO:0000256" key="4">
    <source>
        <dbReference type="ARBA" id="ARBA00022840"/>
    </source>
</evidence>
<dbReference type="GO" id="GO:0016787">
    <property type="term" value="F:hydrolase activity"/>
    <property type="evidence" value="ECO:0007669"/>
    <property type="project" value="UniProtKB-KW"/>
</dbReference>
<evidence type="ECO:0000256" key="3">
    <source>
        <dbReference type="ARBA" id="ARBA00022806"/>
    </source>
</evidence>
<dbReference type="GO" id="GO:0004386">
    <property type="term" value="F:helicase activity"/>
    <property type="evidence" value="ECO:0007669"/>
    <property type="project" value="UniProtKB-KW"/>
</dbReference>
<dbReference type="InterPro" id="IPR027417">
    <property type="entry name" value="P-loop_NTPase"/>
</dbReference>
<dbReference type="NCBIfam" id="TIGR01613">
    <property type="entry name" value="primase_Cterm"/>
    <property type="match status" value="1"/>
</dbReference>
<comment type="caution">
    <text evidence="6">The sequence shown here is derived from an EMBL/GenBank/DDBJ whole genome shotgun (WGS) entry which is preliminary data.</text>
</comment>
<dbReference type="SUPFAM" id="SSF52540">
    <property type="entry name" value="P-loop containing nucleoside triphosphate hydrolases"/>
    <property type="match status" value="1"/>
</dbReference>
<reference evidence="6 7" key="1">
    <citation type="submission" date="2009-02" db="EMBL/GenBank/DDBJ databases">
        <title>Draft genome sequence of Clostridium asparagiforme (DSM 15981).</title>
        <authorList>
            <person name="Sudarsanam P."/>
            <person name="Ley R."/>
            <person name="Guruge J."/>
            <person name="Turnbaugh P.J."/>
            <person name="Mahowald M."/>
            <person name="Liep D."/>
            <person name="Gordon J."/>
        </authorList>
    </citation>
    <scope>NUCLEOTIDE SEQUENCE [LARGE SCALE GENOMIC DNA]</scope>
    <source>
        <strain evidence="6 7">DSM 15981</strain>
    </source>
</reference>
<dbReference type="InterPro" id="IPR014015">
    <property type="entry name" value="Helicase_SF3_DNA-vir"/>
</dbReference>
<dbReference type="RefSeq" id="WP_007719015.1">
    <property type="nucleotide sequence ID" value="NZ_CP102272.1"/>
</dbReference>
<dbReference type="Pfam" id="PF08706">
    <property type="entry name" value="D5_N"/>
    <property type="match status" value="1"/>
</dbReference>
<dbReference type="Pfam" id="PF03288">
    <property type="entry name" value="Pox_D5"/>
    <property type="match status" value="1"/>
</dbReference>
<dbReference type="InterPro" id="IPR051620">
    <property type="entry name" value="ORF904-like_C"/>
</dbReference>
<dbReference type="InterPro" id="IPR006500">
    <property type="entry name" value="Helicase_put_C_phage/plasmid"/>
</dbReference>
<dbReference type="Pfam" id="PF19263">
    <property type="entry name" value="DUF5906"/>
    <property type="match status" value="1"/>
</dbReference>
<dbReference type="PROSITE" id="PS51206">
    <property type="entry name" value="SF3_HELICASE_1"/>
    <property type="match status" value="1"/>
</dbReference>
<organism evidence="6 7">
    <name type="scientific">[Clostridium] asparagiforme DSM 15981</name>
    <dbReference type="NCBI Taxonomy" id="518636"/>
    <lineage>
        <taxon>Bacteria</taxon>
        <taxon>Bacillati</taxon>
        <taxon>Bacillota</taxon>
        <taxon>Clostridia</taxon>
        <taxon>Lachnospirales</taxon>
        <taxon>Lachnospiraceae</taxon>
        <taxon>Enterocloster</taxon>
    </lineage>
</organism>
<dbReference type="Gene3D" id="3.40.50.300">
    <property type="entry name" value="P-loop containing nucleotide triphosphate hydrolases"/>
    <property type="match status" value="1"/>
</dbReference>
<evidence type="ECO:0000256" key="2">
    <source>
        <dbReference type="ARBA" id="ARBA00022801"/>
    </source>
</evidence>
<accession>C0DAK1</accession>
<dbReference type="HOGENOM" id="CLU_024434_1_0_9"/>
<keyword evidence="7" id="KW-1185">Reference proteome</keyword>